<dbReference type="OrthoDB" id="9794382at2"/>
<dbReference type="Gene3D" id="2.40.50.180">
    <property type="entry name" value="CheA-289, Domain 4"/>
    <property type="match status" value="1"/>
</dbReference>
<dbReference type="Gene3D" id="2.30.30.40">
    <property type="entry name" value="SH3 Domains"/>
    <property type="match status" value="1"/>
</dbReference>
<dbReference type="Pfam" id="PF01584">
    <property type="entry name" value="CheW"/>
    <property type="match status" value="1"/>
</dbReference>
<dbReference type="InterPro" id="IPR036061">
    <property type="entry name" value="CheW-like_dom_sf"/>
</dbReference>
<dbReference type="GO" id="GO:0006935">
    <property type="term" value="P:chemotaxis"/>
    <property type="evidence" value="ECO:0007669"/>
    <property type="project" value="InterPro"/>
</dbReference>
<evidence type="ECO:0000313" key="3">
    <source>
        <dbReference type="Proteomes" id="UP000316095"/>
    </source>
</evidence>
<dbReference type="GO" id="GO:0005829">
    <property type="term" value="C:cytosol"/>
    <property type="evidence" value="ECO:0007669"/>
    <property type="project" value="TreeGrafter"/>
</dbReference>
<evidence type="ECO:0000259" key="1">
    <source>
        <dbReference type="PROSITE" id="PS50851"/>
    </source>
</evidence>
<name>A0A5C5XN41_9PLAN</name>
<accession>A0A5C5XN41</accession>
<dbReference type="Proteomes" id="UP000316095">
    <property type="component" value="Unassembled WGS sequence"/>
</dbReference>
<organism evidence="2 3">
    <name type="scientific">Rubinisphaera italica</name>
    <dbReference type="NCBI Taxonomy" id="2527969"/>
    <lineage>
        <taxon>Bacteria</taxon>
        <taxon>Pseudomonadati</taxon>
        <taxon>Planctomycetota</taxon>
        <taxon>Planctomycetia</taxon>
        <taxon>Planctomycetales</taxon>
        <taxon>Planctomycetaceae</taxon>
        <taxon>Rubinisphaera</taxon>
    </lineage>
</organism>
<dbReference type="AlphaFoldDB" id="A0A5C5XN41"/>
<feature type="domain" description="CheW-like" evidence="1">
    <location>
        <begin position="15"/>
        <end position="155"/>
    </location>
</feature>
<reference evidence="2 3" key="1">
    <citation type="submission" date="2019-02" db="EMBL/GenBank/DDBJ databases">
        <title>Deep-cultivation of Planctomycetes and their phenomic and genomic characterization uncovers novel biology.</title>
        <authorList>
            <person name="Wiegand S."/>
            <person name="Jogler M."/>
            <person name="Boedeker C."/>
            <person name="Pinto D."/>
            <person name="Vollmers J."/>
            <person name="Rivas-Marin E."/>
            <person name="Kohn T."/>
            <person name="Peeters S.H."/>
            <person name="Heuer A."/>
            <person name="Rast P."/>
            <person name="Oberbeckmann S."/>
            <person name="Bunk B."/>
            <person name="Jeske O."/>
            <person name="Meyerdierks A."/>
            <person name="Storesund J.E."/>
            <person name="Kallscheuer N."/>
            <person name="Luecker S."/>
            <person name="Lage O.M."/>
            <person name="Pohl T."/>
            <person name="Merkel B.J."/>
            <person name="Hornburger P."/>
            <person name="Mueller R.-W."/>
            <person name="Bruemmer F."/>
            <person name="Labrenz M."/>
            <person name="Spormann A.M."/>
            <person name="Op Den Camp H."/>
            <person name="Overmann J."/>
            <person name="Amann R."/>
            <person name="Jetten M.S.M."/>
            <person name="Mascher T."/>
            <person name="Medema M.H."/>
            <person name="Devos D.P."/>
            <person name="Kaster A.-K."/>
            <person name="Ovreas L."/>
            <person name="Rohde M."/>
            <person name="Galperin M.Y."/>
            <person name="Jogler C."/>
        </authorList>
    </citation>
    <scope>NUCLEOTIDE SEQUENCE [LARGE SCALE GENOMIC DNA]</scope>
    <source>
        <strain evidence="2 3">Pan54</strain>
    </source>
</reference>
<protein>
    <submittedName>
        <fullName evidence="2">Chemotaxis protein CheW</fullName>
    </submittedName>
</protein>
<dbReference type="SMART" id="SM00260">
    <property type="entry name" value="CheW"/>
    <property type="match status" value="1"/>
</dbReference>
<dbReference type="PANTHER" id="PTHR22617:SF23">
    <property type="entry name" value="CHEMOTAXIS PROTEIN CHEW"/>
    <property type="match status" value="1"/>
</dbReference>
<dbReference type="InterPro" id="IPR039315">
    <property type="entry name" value="CheW"/>
</dbReference>
<proteinExistence type="predicted"/>
<evidence type="ECO:0000313" key="2">
    <source>
        <dbReference type="EMBL" id="TWT64314.1"/>
    </source>
</evidence>
<gene>
    <name evidence="2" type="primary">cheW</name>
    <name evidence="2" type="ORF">Pan54_50760</name>
</gene>
<keyword evidence="3" id="KW-1185">Reference proteome</keyword>
<dbReference type="RefSeq" id="WP_146506035.1">
    <property type="nucleotide sequence ID" value="NZ_SJPG01000001.1"/>
</dbReference>
<comment type="caution">
    <text evidence="2">The sequence shown here is derived from an EMBL/GenBank/DDBJ whole genome shotgun (WGS) entry which is preliminary data.</text>
</comment>
<sequence>MQNDRAIALPQKADLIQLVTFRVEDSWMGINIDHIQELNRHIEPTRVPAVDSYVSGVVHLRGEVVTLIDLRILLGYPQAESTESQKAIVVDLGDERIGMLVDHVDDVCTFSCDLIEDYPSHLHQSNYDYFESIINTDNKVISVLNIANVLSVSLTH</sequence>
<dbReference type="SUPFAM" id="SSF50341">
    <property type="entry name" value="CheW-like"/>
    <property type="match status" value="1"/>
</dbReference>
<dbReference type="PROSITE" id="PS50851">
    <property type="entry name" value="CHEW"/>
    <property type="match status" value="1"/>
</dbReference>
<dbReference type="GO" id="GO:0007165">
    <property type="term" value="P:signal transduction"/>
    <property type="evidence" value="ECO:0007669"/>
    <property type="project" value="InterPro"/>
</dbReference>
<dbReference type="EMBL" id="SJPG01000001">
    <property type="protein sequence ID" value="TWT64314.1"/>
    <property type="molecule type" value="Genomic_DNA"/>
</dbReference>
<dbReference type="PANTHER" id="PTHR22617">
    <property type="entry name" value="CHEMOTAXIS SENSOR HISTIDINE KINASE-RELATED"/>
    <property type="match status" value="1"/>
</dbReference>
<dbReference type="InterPro" id="IPR002545">
    <property type="entry name" value="CheW-lke_dom"/>
</dbReference>